<protein>
    <recommendedName>
        <fullName evidence="4">WH2 domain-containing protein</fullName>
    </recommendedName>
</protein>
<evidence type="ECO:0000256" key="1">
    <source>
        <dbReference type="ARBA" id="ARBA00022553"/>
    </source>
</evidence>
<feature type="compositionally biased region" description="Gly residues" evidence="2">
    <location>
        <begin position="905"/>
        <end position="917"/>
    </location>
</feature>
<dbReference type="PANTHER" id="PTHR47008:SF1">
    <property type="entry name" value="PROTEIN CORDON-BLEU"/>
    <property type="match status" value="1"/>
</dbReference>
<keyword evidence="3" id="KW-0732">Signal</keyword>
<feature type="compositionally biased region" description="Low complexity" evidence="2">
    <location>
        <begin position="627"/>
        <end position="641"/>
    </location>
</feature>
<feature type="compositionally biased region" description="Polar residues" evidence="2">
    <location>
        <begin position="1009"/>
        <end position="1018"/>
    </location>
</feature>
<dbReference type="GO" id="GO:0005938">
    <property type="term" value="C:cell cortex"/>
    <property type="evidence" value="ECO:0007669"/>
    <property type="project" value="UniProtKB-ARBA"/>
</dbReference>
<feature type="compositionally biased region" description="Pro residues" evidence="2">
    <location>
        <begin position="506"/>
        <end position="515"/>
    </location>
</feature>
<dbReference type="Ensembl" id="ENSCAFT00030014062.1">
    <property type="protein sequence ID" value="ENSCAFP00030012271.1"/>
    <property type="gene ID" value="ENSCAFG00030007083.1"/>
</dbReference>
<feature type="compositionally biased region" description="Basic and acidic residues" evidence="2">
    <location>
        <begin position="1338"/>
        <end position="1347"/>
    </location>
</feature>
<feature type="region of interest" description="Disordered" evidence="2">
    <location>
        <begin position="93"/>
        <end position="157"/>
    </location>
</feature>
<dbReference type="InterPro" id="IPR019025">
    <property type="entry name" value="Cordon-bleu_ubiquitin_domain"/>
</dbReference>
<sequence length="1572" mass="164958">MQQECTLLFTWLPSGLQYGLAVWSPVAYEHDPPVFRPTVRLEGDGPGAGSEASPRGIGVAQGPRLPAAIADTRLGGGLESFSPSAHKALLAPDRWTASSGRPRGRSRVAPARPAPSSFEGSGGREVGLSLSGPRGHVSGGRGCHEAPQLKDVSSVRSAHPISNGHRVAKASLETGLMRKMKARAPPPPGRPATPNAHSGPKPRRDASPGPPPHLLHMKENLRNSAVAVTVVLPSGLEKKSVVNGSHAMMDLLVELCLQNHLNPSHHALEIRSSETQQPLSFKPNTLVGTLNVHTVFLKEKVPEEKVKPGPPKAPEKSVRLVVNYLRTQKAVVRVSPEVPLQNILPVICAKCEVSPEHVVLLRDNIAGEELELSKSLNELGIKELYAWDNKRVLLTKTQSEPSLSCQETFRKSSLGNDETDKEKKKFLGFFKVNKRSSSKAERTAQAGVDSDEDASQSALGRGSNGCLTTPNSPSVNPRSVPLGPSLSLSNISGVSVKSDLKKRRAPPPPTSPGTGPPVQDKASEKVSLGSQIDLQKKKRRAPAPPTPQPPTSSPLVPPRTQDREENRKSATGVGRQVPQKPPRGTGRGPPQLVLPPPPPYPPPDTDEAEPLGFPGESAGSEALDPRPTLSLPSGPSSPCGTDRVLPALSEAEETVSVSSCFASEDTTEDSGVVSSPSDIISLDSQHDSMKSKDKWATDQEDGSDQDLAGTPELGPHKSPTWEWSSSGNWHPRPEAALTSDGKEDLSITGRFQKTLEELDEELAERDGTPHLPTGPASGVSHHRMPDATGPDGEADVIPVTFIGEVLDDPVDSGLFSNRNNNAGSFDLGGVADRGAPPMPPAPPPEEHSRPLGRRTHVPHSPAPPHDIGTESKPASANPCDAENLNKTEPETGCAAALHTHPPDTQGGGEGPGPGLGGKAQAHEAARLQPARGKEAQGAGSGPAPPPWYQRDPSPGGSYGLKYGLTTYKIVPPRSEMRCYDRGVSLSTGAIKIDELGNLVSPHAHGGRTITPSSSTLDVETQPVGKVKEFWRSGSTETRSGQGTPGPITPPKPKPRDVGRGAEPSFPGPAAPRPPQQPARPEEARSRLPAPATCPVNVPAASATEVSFLKPQRRTSSQYVASAIAKRIGPQGAPAAAVRMPGNAQQDGEGRAPALQPPARADPGAAAGGAQGSSLEGASSAQAPPAGLRRSPCVPPVTASQHDRVCTVQSCSLRGRQSPGRLGTSPASAPQCKLDSPPRPRSGDDQTPGRTLANGSRWVPLHTEPPRSPGGLDTNDGARQEPLEQEEKPSVPCTGHEPDGTLPPSIFGPKKKFRPVVQKPAPKDTSLHSALMEAIHSAGGKDRLRKVAEPGSEGGPRKPSSAEPAGERSALLAAIRGHSGACSLRKVRGGWQGAVAPSPIPTAPLRRHAGRGRPLPPGREHLLSHHERDSPCTRGLGDPRAVHLPGWLGLHPALSGTRCGCGDGQPLHARPGLRASAVHWSRAPAGLARAVSRPFGDPGWLRPGRPQSRAPAGSAGAMSHLLGDPAWLRGCLTSGHRGCCRDARLARPQEPRCSGLGAGHSSPASRCTTRGPG</sequence>
<dbReference type="CDD" id="cd21799">
    <property type="entry name" value="WH2_Wa_Cobl"/>
    <property type="match status" value="1"/>
</dbReference>
<feature type="region of interest" description="Disordered" evidence="2">
    <location>
        <begin position="825"/>
        <end position="959"/>
    </location>
</feature>
<dbReference type="Pfam" id="PF09469">
    <property type="entry name" value="Cobl"/>
    <property type="match status" value="1"/>
</dbReference>
<reference evidence="5" key="2">
    <citation type="submission" date="2025-08" db="UniProtKB">
        <authorList>
            <consortium name="Ensembl"/>
        </authorList>
    </citation>
    <scope>IDENTIFICATION</scope>
</reference>
<dbReference type="FunFam" id="3.10.20.90:FF:000065">
    <property type="entry name" value="Cordon-bleu WH2 repeat protein"/>
    <property type="match status" value="1"/>
</dbReference>
<dbReference type="InterPro" id="IPR003124">
    <property type="entry name" value="WH2_dom"/>
</dbReference>
<reference evidence="5" key="1">
    <citation type="submission" date="2019-03" db="EMBL/GenBank/DDBJ databases">
        <authorList>
            <person name="Warren W.C."/>
            <person name="Johnson G.S."/>
        </authorList>
    </citation>
    <scope>NUCLEOTIDE SEQUENCE [LARGE SCALE GENOMIC DNA]</scope>
    <source>
        <strain evidence="5">Basenji</strain>
    </source>
</reference>
<dbReference type="Proteomes" id="UP000694429">
    <property type="component" value="Chromosome 18"/>
</dbReference>
<dbReference type="PANTHER" id="PTHR47008">
    <property type="entry name" value="PROTEIN CORDON-BLEU"/>
    <property type="match status" value="1"/>
</dbReference>
<feature type="region of interest" description="Disordered" evidence="2">
    <location>
        <begin position="181"/>
        <end position="215"/>
    </location>
</feature>
<feature type="compositionally biased region" description="Polar residues" evidence="2">
    <location>
        <begin position="1561"/>
        <end position="1572"/>
    </location>
</feature>
<dbReference type="Gene3D" id="3.10.20.90">
    <property type="entry name" value="Phosphatidylinositol 3-kinase Catalytic Subunit, Chain A, domain 1"/>
    <property type="match status" value="1"/>
</dbReference>
<name>A0A8C0MN60_CANLF</name>
<evidence type="ECO:0000313" key="5">
    <source>
        <dbReference type="Ensembl" id="ENSCAFP00030012271.1"/>
    </source>
</evidence>
<feature type="region of interest" description="Disordered" evidence="2">
    <location>
        <begin position="1547"/>
        <end position="1572"/>
    </location>
</feature>
<feature type="domain" description="WH2" evidence="4">
    <location>
        <begin position="1326"/>
        <end position="1346"/>
    </location>
</feature>
<feature type="signal peptide" evidence="3">
    <location>
        <begin position="1"/>
        <end position="21"/>
    </location>
</feature>
<evidence type="ECO:0000259" key="4">
    <source>
        <dbReference type="PROSITE" id="PS51082"/>
    </source>
</evidence>
<dbReference type="PROSITE" id="PS51082">
    <property type="entry name" value="WH2"/>
    <property type="match status" value="2"/>
</dbReference>
<keyword evidence="1" id="KW-0597">Phosphoprotein</keyword>
<dbReference type="InterPro" id="IPR039895">
    <property type="entry name" value="COBL-like"/>
</dbReference>
<dbReference type="GO" id="GO:0016020">
    <property type="term" value="C:membrane"/>
    <property type="evidence" value="ECO:0007669"/>
    <property type="project" value="UniProtKB-ARBA"/>
</dbReference>
<feature type="region of interest" description="Disordered" evidence="2">
    <location>
        <begin position="438"/>
        <end position="792"/>
    </location>
</feature>
<feature type="compositionally biased region" description="Pro residues" evidence="2">
    <location>
        <begin position="542"/>
        <end position="557"/>
    </location>
</feature>
<feature type="region of interest" description="Disordered" evidence="2">
    <location>
        <begin position="1001"/>
        <end position="1095"/>
    </location>
</feature>
<feature type="compositionally biased region" description="Pro residues" evidence="2">
    <location>
        <begin position="592"/>
        <end position="603"/>
    </location>
</feature>
<evidence type="ECO:0000313" key="6">
    <source>
        <dbReference type="Proteomes" id="UP000694429"/>
    </source>
</evidence>
<feature type="compositionally biased region" description="Polar residues" evidence="2">
    <location>
        <begin position="1032"/>
        <end position="1041"/>
    </location>
</feature>
<dbReference type="Pfam" id="PF02205">
    <property type="entry name" value="WH2"/>
    <property type="match status" value="1"/>
</dbReference>
<evidence type="ECO:0000256" key="2">
    <source>
        <dbReference type="SAM" id="MobiDB-lite"/>
    </source>
</evidence>
<feature type="compositionally biased region" description="Low complexity" evidence="2">
    <location>
        <begin position="1171"/>
        <end position="1182"/>
    </location>
</feature>
<feature type="compositionally biased region" description="Basic and acidic residues" evidence="2">
    <location>
        <begin position="1275"/>
        <end position="1288"/>
    </location>
</feature>
<feature type="compositionally biased region" description="Pro residues" evidence="2">
    <location>
        <begin position="1065"/>
        <end position="1077"/>
    </location>
</feature>
<proteinExistence type="predicted"/>
<accession>A0A8C0MN60</accession>
<organism evidence="5 6">
    <name type="scientific">Canis lupus familiaris</name>
    <name type="common">Dog</name>
    <name type="synonym">Canis familiaris</name>
    <dbReference type="NCBI Taxonomy" id="9615"/>
    <lineage>
        <taxon>Eukaryota</taxon>
        <taxon>Metazoa</taxon>
        <taxon>Chordata</taxon>
        <taxon>Craniata</taxon>
        <taxon>Vertebrata</taxon>
        <taxon>Euteleostomi</taxon>
        <taxon>Mammalia</taxon>
        <taxon>Eutheria</taxon>
        <taxon>Laurasiatheria</taxon>
        <taxon>Carnivora</taxon>
        <taxon>Caniformia</taxon>
        <taxon>Canidae</taxon>
        <taxon>Canis</taxon>
    </lineage>
</organism>
<feature type="region of interest" description="Disordered" evidence="2">
    <location>
        <begin position="1128"/>
        <end position="1366"/>
    </location>
</feature>
<dbReference type="GO" id="GO:0003785">
    <property type="term" value="F:actin monomer binding"/>
    <property type="evidence" value="ECO:0007669"/>
    <property type="project" value="InterPro"/>
</dbReference>
<feature type="compositionally biased region" description="Basic and acidic residues" evidence="2">
    <location>
        <begin position="684"/>
        <end position="697"/>
    </location>
</feature>
<evidence type="ECO:0000256" key="3">
    <source>
        <dbReference type="SAM" id="SignalP"/>
    </source>
</evidence>
<feature type="compositionally biased region" description="Low complexity" evidence="2">
    <location>
        <begin position="470"/>
        <end position="481"/>
    </location>
</feature>
<feature type="compositionally biased region" description="Polar residues" evidence="2">
    <location>
        <begin position="486"/>
        <end position="495"/>
    </location>
</feature>
<feature type="chain" id="PRO_5034715865" description="WH2 domain-containing protein" evidence="3">
    <location>
        <begin position="22"/>
        <end position="1572"/>
    </location>
</feature>
<feature type="domain" description="WH2" evidence="4">
    <location>
        <begin position="1366"/>
        <end position="1386"/>
    </location>
</feature>
<dbReference type="SMART" id="SM00246">
    <property type="entry name" value="WH2"/>
    <property type="match status" value="2"/>
</dbReference>
<feature type="region of interest" description="Disordered" evidence="2">
    <location>
        <begin position="1497"/>
        <end position="1516"/>
    </location>
</feature>